<reference evidence="8" key="1">
    <citation type="submission" date="2020-06" db="EMBL/GenBank/DDBJ databases">
        <title>Isolation of Planomicrobium glaciei.</title>
        <authorList>
            <person name="Malisova L."/>
            <person name="Safrankova R."/>
            <person name="Jakubu V."/>
            <person name="Spanelova P."/>
        </authorList>
    </citation>
    <scope>NUCLEOTIDE SEQUENCE [LARGE SCALE GENOMIC DNA]</scope>
    <source>
        <strain evidence="8">NRL-ATB46093</strain>
    </source>
</reference>
<feature type="transmembrane region" description="Helical" evidence="6">
    <location>
        <begin position="44"/>
        <end position="65"/>
    </location>
</feature>
<dbReference type="AlphaFoldDB" id="A0A7H8Q7F0"/>
<accession>A0A7H8Q7F0</accession>
<evidence type="ECO:0000313" key="8">
    <source>
        <dbReference type="Proteomes" id="UP000509222"/>
    </source>
</evidence>
<dbReference type="Proteomes" id="UP000509222">
    <property type="component" value="Chromosome"/>
</dbReference>
<protein>
    <submittedName>
        <fullName evidence="7">Cytochrome c oxidase assembly protein</fullName>
    </submittedName>
</protein>
<feature type="transmembrane region" description="Helical" evidence="6">
    <location>
        <begin position="77"/>
        <end position="100"/>
    </location>
</feature>
<organism evidence="7 8">
    <name type="scientific">Planococcus glaciei</name>
    <dbReference type="NCBI Taxonomy" id="459472"/>
    <lineage>
        <taxon>Bacteria</taxon>
        <taxon>Bacillati</taxon>
        <taxon>Bacillota</taxon>
        <taxon>Bacilli</taxon>
        <taxon>Bacillales</taxon>
        <taxon>Caryophanaceae</taxon>
        <taxon>Planococcus</taxon>
    </lineage>
</organism>
<keyword evidence="8" id="KW-1185">Reference proteome</keyword>
<comment type="subcellular location">
    <subcellularLocation>
        <location evidence="1">Cell membrane</location>
        <topology evidence="1">Multi-pass membrane protein</topology>
    </subcellularLocation>
</comment>
<keyword evidence="5 6" id="KW-0472">Membrane</keyword>
<dbReference type="GO" id="GO:0005886">
    <property type="term" value="C:plasma membrane"/>
    <property type="evidence" value="ECO:0007669"/>
    <property type="project" value="UniProtKB-SubCell"/>
</dbReference>
<proteinExistence type="predicted"/>
<feature type="transmembrane region" description="Helical" evidence="6">
    <location>
        <begin position="14"/>
        <end position="32"/>
    </location>
</feature>
<evidence type="ECO:0000256" key="2">
    <source>
        <dbReference type="ARBA" id="ARBA00022475"/>
    </source>
</evidence>
<dbReference type="InterPro" id="IPR019108">
    <property type="entry name" value="Caa3_assmbl_CtaG-rel"/>
</dbReference>
<gene>
    <name evidence="7" type="ORF">HF394_04425</name>
</gene>
<dbReference type="RefSeq" id="WP_036805043.1">
    <property type="nucleotide sequence ID" value="NZ_CP051177.1"/>
</dbReference>
<keyword evidence="4 6" id="KW-1133">Transmembrane helix</keyword>
<evidence type="ECO:0000256" key="1">
    <source>
        <dbReference type="ARBA" id="ARBA00004651"/>
    </source>
</evidence>
<feature type="transmembrane region" description="Helical" evidence="6">
    <location>
        <begin position="228"/>
        <end position="249"/>
    </location>
</feature>
<evidence type="ECO:0000256" key="5">
    <source>
        <dbReference type="ARBA" id="ARBA00023136"/>
    </source>
</evidence>
<dbReference type="Pfam" id="PF09678">
    <property type="entry name" value="Caa3_CtaG"/>
    <property type="match status" value="1"/>
</dbReference>
<feature type="transmembrane region" description="Helical" evidence="6">
    <location>
        <begin position="120"/>
        <end position="141"/>
    </location>
</feature>
<name>A0A7H8Q7F0_9BACL</name>
<evidence type="ECO:0000256" key="3">
    <source>
        <dbReference type="ARBA" id="ARBA00022692"/>
    </source>
</evidence>
<evidence type="ECO:0000313" key="7">
    <source>
        <dbReference type="EMBL" id="QKX49894.1"/>
    </source>
</evidence>
<feature type="transmembrane region" description="Helical" evidence="6">
    <location>
        <begin position="188"/>
        <end position="208"/>
    </location>
</feature>
<keyword evidence="3 6" id="KW-0812">Transmembrane</keyword>
<keyword evidence="2" id="KW-1003">Cell membrane</keyword>
<evidence type="ECO:0000256" key="4">
    <source>
        <dbReference type="ARBA" id="ARBA00022989"/>
    </source>
</evidence>
<feature type="transmembrane region" description="Helical" evidence="6">
    <location>
        <begin position="153"/>
        <end position="176"/>
    </location>
</feature>
<dbReference type="EMBL" id="CP051177">
    <property type="protein sequence ID" value="QKX49894.1"/>
    <property type="molecule type" value="Genomic_DNA"/>
</dbReference>
<sequence length="260" mass="28731">MEHGVQSEISASEFGIALLLLTAIIIYIHAAIRSRNKFKRWPAYRSVFWISGVFSIGVSLIGPLADWAHHNFIAHMSTHLLIGMLAPLLLVLASPMTLLLRSLSVASARKLTRFLKSRPVYLLSHPLTAATLNTGGLFLLYRTDLFVLMHEHMLLYGLVHFHVLAAGYLFTASIIYMDPVAHKASFPLRAVVLVAALSAHGILSKLIYASPPQTVPKSQAEAGSMLMYYGGDAIDAVLITIFCYQWFVFARPRLTAQKNG</sequence>
<evidence type="ECO:0000256" key="6">
    <source>
        <dbReference type="SAM" id="Phobius"/>
    </source>
</evidence>